<gene>
    <name evidence="2" type="ORF">HX850_00310</name>
</gene>
<keyword evidence="1" id="KW-1133">Transmembrane helix</keyword>
<keyword evidence="1" id="KW-0472">Membrane</keyword>
<evidence type="ECO:0000256" key="1">
    <source>
        <dbReference type="SAM" id="Phobius"/>
    </source>
</evidence>
<accession>A0A7K4MJH4</accession>
<dbReference type="EMBL" id="JACATK010000001">
    <property type="protein sequence ID" value="NWJ29356.1"/>
    <property type="molecule type" value="Genomic_DNA"/>
</dbReference>
<feature type="transmembrane region" description="Helical" evidence="1">
    <location>
        <begin position="198"/>
        <end position="218"/>
    </location>
</feature>
<dbReference type="AlphaFoldDB" id="A0A7K4MJH4"/>
<proteinExistence type="predicted"/>
<dbReference type="Proteomes" id="UP000568446">
    <property type="component" value="Unassembled WGS sequence"/>
</dbReference>
<keyword evidence="1" id="KW-0812">Transmembrane</keyword>
<reference evidence="2 3" key="1">
    <citation type="journal article" date="2019" name="Environ. Microbiol.">
        <title>Genomics insights into ecotype formation of ammonia-oxidizing archaea in the deep ocean.</title>
        <authorList>
            <person name="Wang Y."/>
            <person name="Huang J.M."/>
            <person name="Cui G.J."/>
            <person name="Nunoura T."/>
            <person name="Takaki Y."/>
            <person name="Li W.L."/>
            <person name="Li J."/>
            <person name="Gao Z.M."/>
            <person name="Takai K."/>
            <person name="Zhang A.Q."/>
            <person name="Stepanauskas R."/>
        </authorList>
    </citation>
    <scope>NUCLEOTIDE SEQUENCE [LARGE SCALE GENOMIC DNA]</scope>
    <source>
        <strain evidence="2 3">C4</strain>
    </source>
</reference>
<name>A0A7K4MJH4_9ARCH</name>
<protein>
    <submittedName>
        <fullName evidence="2">Uncharacterized protein</fullName>
    </submittedName>
</protein>
<organism evidence="2 3">
    <name type="scientific">Marine Group I thaumarchaeote</name>
    <dbReference type="NCBI Taxonomy" id="2511932"/>
    <lineage>
        <taxon>Archaea</taxon>
        <taxon>Nitrososphaerota</taxon>
        <taxon>Marine Group I</taxon>
    </lineage>
</organism>
<sequence>MKYLFAIVLLAGFFFTPAFAQDVNNPSVIIDLIEIPAEKFNIVLRDTPIIPLDDVHGISWQVTIDNNLLYANPNGDAVLRIYNQDHSGTEFIEVGMGSQPDNKSWVAVKTPKEGYIVVFRDLDRGWYPEAKFLISYTDRAGLTVNNGGRIVVTNLDIDLFTIDSYSVHGMEGSTDPPAVNSGSMIVEFLSGDPAENIFALYPFFLAIGLFAIVGVLVLTKKRS</sequence>
<evidence type="ECO:0000313" key="3">
    <source>
        <dbReference type="Proteomes" id="UP000568446"/>
    </source>
</evidence>
<evidence type="ECO:0000313" key="2">
    <source>
        <dbReference type="EMBL" id="NWJ29356.1"/>
    </source>
</evidence>
<comment type="caution">
    <text evidence="2">The sequence shown here is derived from an EMBL/GenBank/DDBJ whole genome shotgun (WGS) entry which is preliminary data.</text>
</comment>